<dbReference type="RefSeq" id="WP_128931142.1">
    <property type="nucleotide sequence ID" value="NZ_CP022221.1"/>
</dbReference>
<comment type="caution">
    <text evidence="3">The sequence shown here is derived from an EMBL/GenBank/DDBJ whole genome shotgun (WGS) entry which is preliminary data.</text>
</comment>
<proteinExistence type="predicted"/>
<feature type="region of interest" description="Disordered" evidence="1">
    <location>
        <begin position="109"/>
        <end position="136"/>
    </location>
</feature>
<evidence type="ECO:0000313" key="4">
    <source>
        <dbReference type="Proteomes" id="UP000290174"/>
    </source>
</evidence>
<reference evidence="3 4" key="1">
    <citation type="submission" date="2018-11" db="EMBL/GenBank/DDBJ databases">
        <title>Bradyrhizobium sp. nov., isolated from effective nodules of peanut in China.</title>
        <authorList>
            <person name="Li Y."/>
        </authorList>
    </citation>
    <scope>NUCLEOTIDE SEQUENCE [LARGE SCALE GENOMIC DNA]</scope>
    <source>
        <strain evidence="3 4">CCBAU 51770</strain>
    </source>
</reference>
<gene>
    <name evidence="3" type="ORF">EAS61_13850</name>
</gene>
<evidence type="ECO:0000313" key="3">
    <source>
        <dbReference type="EMBL" id="RXG97926.1"/>
    </source>
</evidence>
<keyword evidence="2" id="KW-0732">Signal</keyword>
<organism evidence="3 4">
    <name type="scientific">Bradyrhizobium zhanjiangense</name>
    <dbReference type="NCBI Taxonomy" id="1325107"/>
    <lineage>
        <taxon>Bacteria</taxon>
        <taxon>Pseudomonadati</taxon>
        <taxon>Pseudomonadota</taxon>
        <taxon>Alphaproteobacteria</taxon>
        <taxon>Hyphomicrobiales</taxon>
        <taxon>Nitrobacteraceae</taxon>
        <taxon>Bradyrhizobium</taxon>
    </lineage>
</organism>
<dbReference type="AlphaFoldDB" id="A0A4Q0QQF1"/>
<sequence>MHHTPIRRALTLVPFALVLLAPAARGGEADALPPAVSNANAQLLSQFAQGGASPAVLEYRRKLAEYQAARAAFDAEAGAYWSQISEKRKTRNAKRRSGQQVTLDDYVLEHPPLYTGPKRPVNPEPEEAPERPPRKPIPVVADFLRAAQELYQFTPQRPASEVEFKRAYARYALASGLTREQAVRVYSFETGGTGSYDVQAGIEHGGNRAISTAMGYNQLLTTNSVELLAEQGHEFVRALSDKVARSSGPARQSLEHKLAVLKKMVAHAKSVPDTWSEHEKIANTAQGWAMHAMVLDVDVGPMLQTHKLLTSVLFARAKGYTRPLTAAELEMMNLTGDGTGLDMVTMPQAMREQVPTSNFFQRGGYERNPVAIRHNTVAKLLAVTDERMDSNGGKAGARELAGVFWISDVVPAKLP</sequence>
<dbReference type="EMBL" id="RKMK01000010">
    <property type="protein sequence ID" value="RXG97926.1"/>
    <property type="molecule type" value="Genomic_DNA"/>
</dbReference>
<name>A0A4Q0QQF1_9BRAD</name>
<protein>
    <submittedName>
        <fullName evidence="3">Uncharacterized protein</fullName>
    </submittedName>
</protein>
<accession>A0A4Q0QQF1</accession>
<dbReference type="Proteomes" id="UP000290174">
    <property type="component" value="Unassembled WGS sequence"/>
</dbReference>
<evidence type="ECO:0000256" key="2">
    <source>
        <dbReference type="SAM" id="SignalP"/>
    </source>
</evidence>
<evidence type="ECO:0000256" key="1">
    <source>
        <dbReference type="SAM" id="MobiDB-lite"/>
    </source>
</evidence>
<feature type="chain" id="PRO_5020517500" evidence="2">
    <location>
        <begin position="27"/>
        <end position="415"/>
    </location>
</feature>
<feature type="signal peptide" evidence="2">
    <location>
        <begin position="1"/>
        <end position="26"/>
    </location>
</feature>